<gene>
    <name evidence="3" type="ORF">CO172_00435</name>
</gene>
<dbReference type="AlphaFoldDB" id="A0A2M7XIE9"/>
<comment type="caution">
    <text evidence="3">The sequence shown here is derived from an EMBL/GenBank/DDBJ whole genome shotgun (WGS) entry which is preliminary data.</text>
</comment>
<evidence type="ECO:0000313" key="4">
    <source>
        <dbReference type="Proteomes" id="UP000229749"/>
    </source>
</evidence>
<name>A0A2M7XIE9_9BACT</name>
<evidence type="ECO:0000256" key="1">
    <source>
        <dbReference type="SAM" id="MobiDB-lite"/>
    </source>
</evidence>
<sequence>MSTDPSFKKKSTRKKISQVKPEKKKPISPPVRLYRNIALSFLVLVMVAFVVIIFLSTTKATIAITPIKQEVVAEKIFSFGSAASDLVKVATYEHLNANVVSTAIDETKTMKVSKGEPREVIGTAAGIVTIYNNRSKSQPLVATTRLLSSGGILFRLKQNVFIPAGGQIEAEVYADQAGEQGDIGPDTFIIPGLPLLLQKEVYAKSTVSMKGGKILVSTLTQEELDAAGVTFEEEILEQTKEDLRAQKGDFDAEWFSVEIKEKKSDTLPGQEASEFTMTLQAEVIGIFYKQADLKRSMETALYEELSKGTMLASADYENMSFMLGKIDTQASYAEAQVKVTGWNIPSLTHPELDKALFVGKSKEEIRQYFLSHKLAEQVEITFFPPWIRSTPRVKDHIHVVINNP</sequence>
<evidence type="ECO:0000313" key="3">
    <source>
        <dbReference type="EMBL" id="PJA47712.1"/>
    </source>
</evidence>
<dbReference type="EMBL" id="PFWS01000005">
    <property type="protein sequence ID" value="PJA47712.1"/>
    <property type="molecule type" value="Genomic_DNA"/>
</dbReference>
<protein>
    <recommendedName>
        <fullName evidence="5">Baseplate protein J-like domain-containing protein</fullName>
    </recommendedName>
</protein>
<evidence type="ECO:0000256" key="2">
    <source>
        <dbReference type="SAM" id="Phobius"/>
    </source>
</evidence>
<feature type="transmembrane region" description="Helical" evidence="2">
    <location>
        <begin position="33"/>
        <end position="55"/>
    </location>
</feature>
<organism evidence="3 4">
    <name type="scientific">Candidatus Uhrbacteria bacterium CG_4_9_14_3_um_filter_36_7</name>
    <dbReference type="NCBI Taxonomy" id="1975033"/>
    <lineage>
        <taxon>Bacteria</taxon>
        <taxon>Candidatus Uhriibacteriota</taxon>
    </lineage>
</organism>
<reference evidence="4" key="1">
    <citation type="submission" date="2017-09" db="EMBL/GenBank/DDBJ databases">
        <title>Depth-based differentiation of microbial function through sediment-hosted aquifers and enrichment of novel symbionts in the deep terrestrial subsurface.</title>
        <authorList>
            <person name="Probst A.J."/>
            <person name="Ladd B."/>
            <person name="Jarett J.K."/>
            <person name="Geller-Mcgrath D.E."/>
            <person name="Sieber C.M.K."/>
            <person name="Emerson J.B."/>
            <person name="Anantharaman K."/>
            <person name="Thomas B.C."/>
            <person name="Malmstrom R."/>
            <person name="Stieglmeier M."/>
            <person name="Klingl A."/>
            <person name="Woyke T."/>
            <person name="Ryan C.M."/>
            <person name="Banfield J.F."/>
        </authorList>
    </citation>
    <scope>NUCLEOTIDE SEQUENCE [LARGE SCALE GENOMIC DNA]</scope>
</reference>
<feature type="region of interest" description="Disordered" evidence="1">
    <location>
        <begin position="1"/>
        <end position="26"/>
    </location>
</feature>
<keyword evidence="2" id="KW-0472">Membrane</keyword>
<keyword evidence="2" id="KW-1133">Transmembrane helix</keyword>
<evidence type="ECO:0008006" key="5">
    <source>
        <dbReference type="Google" id="ProtNLM"/>
    </source>
</evidence>
<proteinExistence type="predicted"/>
<feature type="compositionally biased region" description="Basic residues" evidence="1">
    <location>
        <begin position="8"/>
        <end position="17"/>
    </location>
</feature>
<accession>A0A2M7XIE9</accession>
<dbReference type="Proteomes" id="UP000229749">
    <property type="component" value="Unassembled WGS sequence"/>
</dbReference>
<keyword evidence="2" id="KW-0812">Transmembrane</keyword>